<keyword evidence="2" id="KW-0808">Transferase</keyword>
<dbReference type="GO" id="GO:0016746">
    <property type="term" value="F:acyltransferase activity"/>
    <property type="evidence" value="ECO:0007669"/>
    <property type="project" value="UniProtKB-KW"/>
</dbReference>
<dbReference type="Proteomes" id="UP000241818">
    <property type="component" value="Unassembled WGS sequence"/>
</dbReference>
<dbReference type="SUPFAM" id="SSF69593">
    <property type="entry name" value="Glycerol-3-phosphate (1)-acyltransferase"/>
    <property type="match status" value="1"/>
</dbReference>
<gene>
    <name evidence="6" type="ORF">M430DRAFT_99609</name>
</gene>
<dbReference type="InterPro" id="IPR032098">
    <property type="entry name" value="Acyltransf_C"/>
</dbReference>
<sequence length="417" mass="47586">MENETLRQRHKAVQADSAIGKVGDAVEEHPGGHVKHGGPKQLWRLLLVLTYTFSSCVSIVATQCFGAPLYLFSKDLYYAYMALTKQSFGVFVTTLTQWWTPTLVRISGDASVAGQLRKTPDGRAECLFPDRMVLIANHQLYSDWLYLWWIAYTNQPRMHGHIFIILKESLKYVPIIGWGMMFYGFIFMSRKMSTDQPRLAHRLQKLRARHAGPMSGSEGLDPMWLLIFPEGTNASDNGRKKSAAWAEKIGIKDMEHVLVPRSTGSFFCLNELKGTVDYVYDCTLAYEGIPRGKFGQDYYTLRSMYLRGQPPPSVNMYWRRFAVKDIPLDNSEEFDLWLREKWYEKDAIMEEYMTTGRFPASAEAIDGAGEDKGGYIETEVKLAHWWEVANIFGVLVAIALGFNLLSRVWTWAVYGTG</sequence>
<dbReference type="EMBL" id="KZ679009">
    <property type="protein sequence ID" value="PSS22323.1"/>
    <property type="molecule type" value="Genomic_DNA"/>
</dbReference>
<name>A0A2T3B6G1_AMORE</name>
<dbReference type="FunCoup" id="A0A2T3B6G1">
    <property type="interactions" value="335"/>
</dbReference>
<dbReference type="GO" id="GO:0005783">
    <property type="term" value="C:endoplasmic reticulum"/>
    <property type="evidence" value="ECO:0007669"/>
    <property type="project" value="TreeGrafter"/>
</dbReference>
<keyword evidence="4" id="KW-0472">Membrane</keyword>
<evidence type="ECO:0000313" key="6">
    <source>
        <dbReference type="EMBL" id="PSS22323.1"/>
    </source>
</evidence>
<dbReference type="GO" id="GO:0036149">
    <property type="term" value="P:phosphatidylinositol acyl-chain remodeling"/>
    <property type="evidence" value="ECO:0007669"/>
    <property type="project" value="TreeGrafter"/>
</dbReference>
<dbReference type="OrthoDB" id="189226at2759"/>
<feature type="domain" description="Phospholipid/glycerol acyltransferase" evidence="5">
    <location>
        <begin position="132"/>
        <end position="266"/>
    </location>
</feature>
<evidence type="ECO:0000313" key="7">
    <source>
        <dbReference type="Proteomes" id="UP000241818"/>
    </source>
</evidence>
<evidence type="ECO:0000256" key="2">
    <source>
        <dbReference type="ARBA" id="ARBA00022679"/>
    </source>
</evidence>
<feature type="transmembrane region" description="Helical" evidence="4">
    <location>
        <begin position="45"/>
        <end position="71"/>
    </location>
</feature>
<dbReference type="AlphaFoldDB" id="A0A2T3B6G1"/>
<feature type="transmembrane region" description="Helical" evidence="4">
    <location>
        <begin position="172"/>
        <end position="189"/>
    </location>
</feature>
<dbReference type="CDD" id="cd07990">
    <property type="entry name" value="LPLAT_LCLAT1-like"/>
    <property type="match status" value="1"/>
</dbReference>
<evidence type="ECO:0000256" key="3">
    <source>
        <dbReference type="ARBA" id="ARBA00023315"/>
    </source>
</evidence>
<evidence type="ECO:0000256" key="4">
    <source>
        <dbReference type="SAM" id="Phobius"/>
    </source>
</evidence>
<evidence type="ECO:0000259" key="5">
    <source>
        <dbReference type="SMART" id="SM00563"/>
    </source>
</evidence>
<proteinExistence type="inferred from homology"/>
<dbReference type="InParanoid" id="A0A2T3B6G1"/>
<accession>A0A2T3B6G1</accession>
<dbReference type="GeneID" id="36578281"/>
<dbReference type="PANTHER" id="PTHR10983">
    <property type="entry name" value="1-ACYLGLYCEROL-3-PHOSPHATE ACYLTRANSFERASE-RELATED"/>
    <property type="match status" value="1"/>
</dbReference>
<dbReference type="RefSeq" id="XP_024722478.1">
    <property type="nucleotide sequence ID" value="XM_024870200.1"/>
</dbReference>
<dbReference type="STRING" id="857342.A0A2T3B6G1"/>
<evidence type="ECO:0000256" key="1">
    <source>
        <dbReference type="ARBA" id="ARBA00008655"/>
    </source>
</evidence>
<keyword evidence="7" id="KW-1185">Reference proteome</keyword>
<keyword evidence="4" id="KW-0812">Transmembrane</keyword>
<protein>
    <recommendedName>
        <fullName evidence="5">Phospholipid/glycerol acyltransferase domain-containing protein</fullName>
    </recommendedName>
</protein>
<reference evidence="6 7" key="1">
    <citation type="journal article" date="2018" name="New Phytol.">
        <title>Comparative genomics and transcriptomics depict ericoid mycorrhizal fungi as versatile saprotrophs and plant mutualists.</title>
        <authorList>
            <person name="Martino E."/>
            <person name="Morin E."/>
            <person name="Grelet G.A."/>
            <person name="Kuo A."/>
            <person name="Kohler A."/>
            <person name="Daghino S."/>
            <person name="Barry K.W."/>
            <person name="Cichocki N."/>
            <person name="Clum A."/>
            <person name="Dockter R.B."/>
            <person name="Hainaut M."/>
            <person name="Kuo R.C."/>
            <person name="LaButti K."/>
            <person name="Lindahl B.D."/>
            <person name="Lindquist E.A."/>
            <person name="Lipzen A."/>
            <person name="Khouja H.R."/>
            <person name="Magnuson J."/>
            <person name="Murat C."/>
            <person name="Ohm R.A."/>
            <person name="Singer S.W."/>
            <person name="Spatafora J.W."/>
            <person name="Wang M."/>
            <person name="Veneault-Fourrey C."/>
            <person name="Henrissat B."/>
            <person name="Grigoriev I.V."/>
            <person name="Martin F.M."/>
            <person name="Perotto S."/>
        </authorList>
    </citation>
    <scope>NUCLEOTIDE SEQUENCE [LARGE SCALE GENOMIC DNA]</scope>
    <source>
        <strain evidence="6 7">ATCC 22711</strain>
    </source>
</reference>
<dbReference type="InterPro" id="IPR002123">
    <property type="entry name" value="Plipid/glycerol_acylTrfase"/>
</dbReference>
<keyword evidence="3" id="KW-0012">Acyltransferase</keyword>
<keyword evidence="4" id="KW-1133">Transmembrane helix</keyword>
<organism evidence="6 7">
    <name type="scientific">Amorphotheca resinae ATCC 22711</name>
    <dbReference type="NCBI Taxonomy" id="857342"/>
    <lineage>
        <taxon>Eukaryota</taxon>
        <taxon>Fungi</taxon>
        <taxon>Dikarya</taxon>
        <taxon>Ascomycota</taxon>
        <taxon>Pezizomycotina</taxon>
        <taxon>Leotiomycetes</taxon>
        <taxon>Helotiales</taxon>
        <taxon>Amorphothecaceae</taxon>
        <taxon>Amorphotheca</taxon>
    </lineage>
</organism>
<comment type="similarity">
    <text evidence="1">Belongs to the 1-acyl-sn-glycerol-3-phosphate acyltransferase family.</text>
</comment>
<dbReference type="PANTHER" id="PTHR10983:SF16">
    <property type="entry name" value="LYSOCARDIOLIPIN ACYLTRANSFERASE 1"/>
    <property type="match status" value="1"/>
</dbReference>
<dbReference type="Pfam" id="PF16076">
    <property type="entry name" value="Acyltransf_C"/>
    <property type="match status" value="1"/>
</dbReference>
<dbReference type="SMART" id="SM00563">
    <property type="entry name" value="PlsC"/>
    <property type="match status" value="1"/>
</dbReference>
<feature type="transmembrane region" description="Helical" evidence="4">
    <location>
        <begin position="391"/>
        <end position="414"/>
    </location>
</feature>
<dbReference type="Pfam" id="PF01553">
    <property type="entry name" value="Acyltransferase"/>
    <property type="match status" value="1"/>
</dbReference>